<evidence type="ECO:0000256" key="5">
    <source>
        <dbReference type="ARBA" id="ARBA00023326"/>
    </source>
</evidence>
<dbReference type="InterPro" id="IPR041051">
    <property type="entry name" value="PCSK9_C3"/>
</dbReference>
<dbReference type="InterPro" id="IPR044846">
    <property type="entry name" value="GH10"/>
</dbReference>
<dbReference type="InterPro" id="IPR017853">
    <property type="entry name" value="GH"/>
</dbReference>
<feature type="chain" id="PRO_5042837382" description="GH10 domain-containing protein" evidence="6">
    <location>
        <begin position="24"/>
        <end position="864"/>
    </location>
</feature>
<sequence length="864" mass="96878">MARYRTATLFLLIVESVLCLTIAQNILKDGDFENSNYPSNNWHCSGNCKIAATKSDKVSGSQSVKITGRTQFWEGPSQQVPMERNTRYHLVFFVKQLNRVAGKVLQLFKVNAGFHINGANTMYPDLVNDGNVHQGRGWVKLEAYIQTPDVSFVKSTIVIQGGDAGIEYLVDNGRIEKVNEDNMWKAEANKRIDQIRKNNINFRVTVPFNTDPHDYSIQIKLNKHAFPFGSMINTDHVLEDKYARHRSLYYYMFNWATLANYYWKWSSGPWDHPEYTTNQAAINELKKRGVPVRGHNIFWGNGKYLPEEVMKLSTTELKHAVDERIRYVVGATKGYVEHWDVNNEMLHNHYFEEKTGDPYYSHHMFSYLHQLDPKVKLFLNDFSVIANGQYASAYVSQASEYRKAIYDGINNSFPFQAYVSQASEYRKANVGVYGIGVQCHFPENHPPDPTLIKKRLDQLSTSGYPVWVTELDVVVADENTRAQWYDNALRVLFSHPTVEGIILWDFYGPEHWRGKNAGLVSDQDYRVNPAGKHYIDLIYKEWSTHVIHDLKNGKIFSVRGFHGDYEVMVKYKGTPIKDIQFTLGKSDKTVDITVTDINAHPHIATTSAPNLNLNGNGQNHKIIQTGHFSLGKVTSDDSSFTCKTVWSGFAAVGDDKYAEVSCPHGYVMTGCTSESKSPSDKKDGETIENHGKTCRAWDGSGSTTPVQAAVHCCKKTGLTCNYYQSHPSPLALNARVETPCPQHMYATGCSAHNFFHDMAGAYPTTTSCIAQNHGYTKGIDSFAICCSAPNLHCITEKSRPSGLGVGDEAKLGCPSGYTMTGCHGFSEDGGLSATFIYKNECSTKNGVQKSKGMDGVTAYATCCK</sequence>
<feature type="domain" description="GH10" evidence="7">
    <location>
        <begin position="232"/>
        <end position="537"/>
    </location>
</feature>
<dbReference type="SUPFAM" id="SSF51445">
    <property type="entry name" value="(Trans)glycosidases"/>
    <property type="match status" value="1"/>
</dbReference>
<keyword evidence="9" id="KW-1185">Reference proteome</keyword>
<keyword evidence="4" id="KW-0119">Carbohydrate metabolism</keyword>
<dbReference type="SMART" id="SM00633">
    <property type="entry name" value="Glyco_10"/>
    <property type="match status" value="1"/>
</dbReference>
<evidence type="ECO:0000256" key="4">
    <source>
        <dbReference type="ARBA" id="ARBA00023277"/>
    </source>
</evidence>
<dbReference type="EMBL" id="JAZGQO010000008">
    <property type="protein sequence ID" value="KAK6179072.1"/>
    <property type="molecule type" value="Genomic_DNA"/>
</dbReference>
<evidence type="ECO:0000256" key="3">
    <source>
        <dbReference type="ARBA" id="ARBA00022801"/>
    </source>
</evidence>
<reference evidence="8 9" key="1">
    <citation type="submission" date="2024-01" db="EMBL/GenBank/DDBJ databases">
        <title>The genome of the rayed Mediterranean limpet Patella caerulea (Linnaeus, 1758).</title>
        <authorList>
            <person name="Anh-Thu Weber A."/>
            <person name="Halstead-Nussloch G."/>
        </authorList>
    </citation>
    <scope>NUCLEOTIDE SEQUENCE [LARGE SCALE GENOMIC DNA]</scope>
    <source>
        <strain evidence="8">AATW-2023a</strain>
        <tissue evidence="8">Whole specimen</tissue>
    </source>
</reference>
<protein>
    <recommendedName>
        <fullName evidence="7">GH10 domain-containing protein</fullName>
    </recommendedName>
</protein>
<dbReference type="Gene3D" id="2.60.120.690">
    <property type="entry name" value="Proprotein convertase subtilisin/kexin type 9"/>
    <property type="match status" value="1"/>
</dbReference>
<dbReference type="InterPro" id="IPR003305">
    <property type="entry name" value="CenC_carb-bd"/>
</dbReference>
<dbReference type="Gene3D" id="3.20.20.80">
    <property type="entry name" value="Glycosidases"/>
    <property type="match status" value="1"/>
</dbReference>
<dbReference type="Pfam" id="PF02018">
    <property type="entry name" value="CBM_4_9"/>
    <property type="match status" value="1"/>
</dbReference>
<dbReference type="Gene3D" id="2.60.120.260">
    <property type="entry name" value="Galactose-binding domain-like"/>
    <property type="match status" value="1"/>
</dbReference>
<evidence type="ECO:0000256" key="1">
    <source>
        <dbReference type="ARBA" id="ARBA00007495"/>
    </source>
</evidence>
<proteinExistence type="inferred from homology"/>
<accession>A0AAN8JK02</accession>
<dbReference type="SUPFAM" id="SSF49785">
    <property type="entry name" value="Galactose-binding domain-like"/>
    <property type="match status" value="1"/>
</dbReference>
<comment type="similarity">
    <text evidence="1">Belongs to the glycosyl hydrolase 10 (cellulase F) family.</text>
</comment>
<gene>
    <name evidence="8" type="ORF">SNE40_011513</name>
</gene>
<dbReference type="PANTHER" id="PTHR31490">
    <property type="entry name" value="GLYCOSYL HYDROLASE"/>
    <property type="match status" value="1"/>
</dbReference>
<dbReference type="PROSITE" id="PS51760">
    <property type="entry name" value="GH10_2"/>
    <property type="match status" value="1"/>
</dbReference>
<dbReference type="Pfam" id="PF18463">
    <property type="entry name" value="PCSK9_C3"/>
    <property type="match status" value="2"/>
</dbReference>
<keyword evidence="5" id="KW-0624">Polysaccharide degradation</keyword>
<dbReference type="PANTHER" id="PTHR31490:SF1">
    <property type="entry name" value="ENDO-1,4-BETA-XYLANASE 1"/>
    <property type="match status" value="1"/>
</dbReference>
<name>A0AAN8JK02_PATCE</name>
<keyword evidence="3" id="KW-0378">Hydrolase</keyword>
<keyword evidence="2" id="KW-0677">Repeat</keyword>
<comment type="caution">
    <text evidence="8">The sequence shown here is derived from an EMBL/GenBank/DDBJ whole genome shotgun (WGS) entry which is preliminary data.</text>
</comment>
<dbReference type="GO" id="GO:0031176">
    <property type="term" value="F:endo-1,4-beta-xylanase activity"/>
    <property type="evidence" value="ECO:0007669"/>
    <property type="project" value="UniProtKB-ARBA"/>
</dbReference>
<dbReference type="InterPro" id="IPR001000">
    <property type="entry name" value="GH10_dom"/>
</dbReference>
<dbReference type="Pfam" id="PF00331">
    <property type="entry name" value="Glyco_hydro_10"/>
    <property type="match status" value="1"/>
</dbReference>
<keyword evidence="6" id="KW-0732">Signal</keyword>
<evidence type="ECO:0000259" key="7">
    <source>
        <dbReference type="PROSITE" id="PS51760"/>
    </source>
</evidence>
<evidence type="ECO:0000313" key="8">
    <source>
        <dbReference type="EMBL" id="KAK6179072.1"/>
    </source>
</evidence>
<evidence type="ECO:0000256" key="2">
    <source>
        <dbReference type="ARBA" id="ARBA00022737"/>
    </source>
</evidence>
<dbReference type="Proteomes" id="UP001347796">
    <property type="component" value="Unassembled WGS sequence"/>
</dbReference>
<dbReference type="InterPro" id="IPR008979">
    <property type="entry name" value="Galactose-bd-like_sf"/>
</dbReference>
<dbReference type="GO" id="GO:0000272">
    <property type="term" value="P:polysaccharide catabolic process"/>
    <property type="evidence" value="ECO:0007669"/>
    <property type="project" value="UniProtKB-KW"/>
</dbReference>
<evidence type="ECO:0000313" key="9">
    <source>
        <dbReference type="Proteomes" id="UP001347796"/>
    </source>
</evidence>
<feature type="signal peptide" evidence="6">
    <location>
        <begin position="1"/>
        <end position="23"/>
    </location>
</feature>
<organism evidence="8 9">
    <name type="scientific">Patella caerulea</name>
    <name type="common">Rayed Mediterranean limpet</name>
    <dbReference type="NCBI Taxonomy" id="87958"/>
    <lineage>
        <taxon>Eukaryota</taxon>
        <taxon>Metazoa</taxon>
        <taxon>Spiralia</taxon>
        <taxon>Lophotrochozoa</taxon>
        <taxon>Mollusca</taxon>
        <taxon>Gastropoda</taxon>
        <taxon>Patellogastropoda</taxon>
        <taxon>Patelloidea</taxon>
        <taxon>Patellidae</taxon>
        <taxon>Patella</taxon>
    </lineage>
</organism>
<evidence type="ECO:0000256" key="6">
    <source>
        <dbReference type="SAM" id="SignalP"/>
    </source>
</evidence>
<dbReference type="AlphaFoldDB" id="A0AAN8JK02"/>